<protein>
    <submittedName>
        <fullName evidence="8">NFKB repressing factor</fullName>
    </submittedName>
</protein>
<dbReference type="Ensembl" id="ENSLACT00000011005.1">
    <property type="protein sequence ID" value="ENSLACP00000010924.1"/>
    <property type="gene ID" value="ENSLACG00000009612.1"/>
</dbReference>
<dbReference type="SMART" id="SM00358">
    <property type="entry name" value="DSRM"/>
    <property type="match status" value="3"/>
</dbReference>
<feature type="domain" description="R3H" evidence="6">
    <location>
        <begin position="714"/>
        <end position="778"/>
    </location>
</feature>
<dbReference type="InParanoid" id="H3AMQ3"/>
<feature type="domain" description="G-patch" evidence="5">
    <location>
        <begin position="664"/>
        <end position="709"/>
    </location>
</feature>
<dbReference type="GeneTree" id="ENSGT00940000157256"/>
<dbReference type="AlphaFoldDB" id="H3AMQ3"/>
<dbReference type="PROSITE" id="PS50174">
    <property type="entry name" value="G_PATCH"/>
    <property type="match status" value="1"/>
</dbReference>
<evidence type="ECO:0000256" key="3">
    <source>
        <dbReference type="ARBA" id="ARBA00023242"/>
    </source>
</evidence>
<evidence type="ECO:0000259" key="6">
    <source>
        <dbReference type="PROSITE" id="PS51061"/>
    </source>
</evidence>
<dbReference type="Pfam" id="PF11952">
    <property type="entry name" value="XTBD"/>
    <property type="match status" value="1"/>
</dbReference>
<dbReference type="PROSITE" id="PS51061">
    <property type="entry name" value="R3H"/>
    <property type="match status" value="1"/>
</dbReference>
<accession>H3AMQ3</accession>
<evidence type="ECO:0000313" key="9">
    <source>
        <dbReference type="Proteomes" id="UP000008672"/>
    </source>
</evidence>
<evidence type="ECO:0000313" key="8">
    <source>
        <dbReference type="Ensembl" id="ENSLACP00000010924.1"/>
    </source>
</evidence>
<dbReference type="SMART" id="SM00443">
    <property type="entry name" value="G_patch"/>
    <property type="match status" value="1"/>
</dbReference>
<dbReference type="Gene3D" id="3.30.1370.50">
    <property type="entry name" value="R3H-like domain"/>
    <property type="match status" value="1"/>
</dbReference>
<keyword evidence="3" id="KW-0539">Nucleus</keyword>
<comment type="subcellular location">
    <subcellularLocation>
        <location evidence="1">Nucleus</location>
        <location evidence="1">Nucleoplasm</location>
    </subcellularLocation>
</comment>
<dbReference type="GO" id="GO:0005654">
    <property type="term" value="C:nucleoplasm"/>
    <property type="evidence" value="ECO:0007669"/>
    <property type="project" value="TreeGrafter"/>
</dbReference>
<dbReference type="Gene3D" id="3.30.160.20">
    <property type="match status" value="2"/>
</dbReference>
<dbReference type="GO" id="GO:0003676">
    <property type="term" value="F:nucleic acid binding"/>
    <property type="evidence" value="ECO:0007669"/>
    <property type="project" value="UniProtKB-UniRule"/>
</dbReference>
<reference evidence="8" key="3">
    <citation type="submission" date="2025-09" db="UniProtKB">
        <authorList>
            <consortium name="Ensembl"/>
        </authorList>
    </citation>
    <scope>IDENTIFICATION</scope>
</reference>
<keyword evidence="9" id="KW-1185">Reference proteome</keyword>
<dbReference type="InterPro" id="IPR014720">
    <property type="entry name" value="dsRBD_dom"/>
</dbReference>
<evidence type="ECO:0000256" key="1">
    <source>
        <dbReference type="ARBA" id="ARBA00004642"/>
    </source>
</evidence>
<dbReference type="InterPro" id="IPR001374">
    <property type="entry name" value="R3H_dom"/>
</dbReference>
<feature type="domain" description="XRN2-binding (XTBD)" evidence="7">
    <location>
        <begin position="20"/>
        <end position="106"/>
    </location>
</feature>
<dbReference type="InterPro" id="IPR034071">
    <property type="entry name" value="R3H_NRF"/>
</dbReference>
<evidence type="ECO:0000256" key="2">
    <source>
        <dbReference type="ARBA" id="ARBA00010053"/>
    </source>
</evidence>
<dbReference type="Pfam" id="PF26535">
    <property type="entry name" value="DSRM_CARF"/>
    <property type="match status" value="1"/>
</dbReference>
<dbReference type="InterPro" id="IPR000467">
    <property type="entry name" value="G_patch_dom"/>
</dbReference>
<dbReference type="SUPFAM" id="SSF82708">
    <property type="entry name" value="R3H domain"/>
    <property type="match status" value="1"/>
</dbReference>
<dbReference type="CDD" id="cd02640">
    <property type="entry name" value="R3H_NRF"/>
    <property type="match status" value="1"/>
</dbReference>
<comment type="similarity">
    <text evidence="2">Belongs to the CARF family.</text>
</comment>
<dbReference type="PROSITE" id="PS51827">
    <property type="entry name" value="XTBD"/>
    <property type="match status" value="1"/>
</dbReference>
<evidence type="ECO:0000256" key="4">
    <source>
        <dbReference type="SAM" id="MobiDB-lite"/>
    </source>
</evidence>
<reference evidence="8" key="2">
    <citation type="submission" date="2025-08" db="UniProtKB">
        <authorList>
            <consortium name="Ensembl"/>
        </authorList>
    </citation>
    <scope>IDENTIFICATION</scope>
</reference>
<feature type="region of interest" description="Disordered" evidence="4">
    <location>
        <begin position="165"/>
        <end position="184"/>
    </location>
</feature>
<dbReference type="InterPro" id="IPR058828">
    <property type="entry name" value="DSRM_CARF/NKRF"/>
</dbReference>
<dbReference type="STRING" id="7897.ENSLACP00000010924"/>
<reference evidence="9" key="1">
    <citation type="submission" date="2011-08" db="EMBL/GenBank/DDBJ databases">
        <title>The draft genome of Latimeria chalumnae.</title>
        <authorList>
            <person name="Di Palma F."/>
            <person name="Alfoldi J."/>
            <person name="Johnson J."/>
            <person name="Berlin A."/>
            <person name="Gnerre S."/>
            <person name="Jaffe D."/>
            <person name="MacCallum I."/>
            <person name="Young S."/>
            <person name="Walker B.J."/>
            <person name="Lander E."/>
            <person name="Lindblad-Toh K."/>
        </authorList>
    </citation>
    <scope>NUCLEOTIDE SEQUENCE [LARGE SCALE GENOMIC DNA]</scope>
    <source>
        <strain evidence="9">Wild caught</strain>
    </source>
</reference>
<feature type="region of interest" description="Disordered" evidence="4">
    <location>
        <begin position="523"/>
        <end position="545"/>
    </location>
</feature>
<feature type="region of interest" description="Disordered" evidence="4">
    <location>
        <begin position="140"/>
        <end position="160"/>
    </location>
</feature>
<dbReference type="GO" id="GO:0005730">
    <property type="term" value="C:nucleolus"/>
    <property type="evidence" value="ECO:0007669"/>
    <property type="project" value="TreeGrafter"/>
</dbReference>
<evidence type="ECO:0000259" key="7">
    <source>
        <dbReference type="PROSITE" id="PS51827"/>
    </source>
</evidence>
<evidence type="ECO:0000259" key="5">
    <source>
        <dbReference type="PROSITE" id="PS50174"/>
    </source>
</evidence>
<dbReference type="eggNOG" id="KOG1721">
    <property type="taxonomic scope" value="Eukaryota"/>
</dbReference>
<proteinExistence type="inferred from homology"/>
<dbReference type="SUPFAM" id="SSF54768">
    <property type="entry name" value="dsRNA-binding domain-like"/>
    <property type="match status" value="2"/>
</dbReference>
<dbReference type="PANTHER" id="PTHR16148">
    <property type="entry name" value="NF-KAPPA-B-REPRESSING FACTOR-RELATED"/>
    <property type="match status" value="1"/>
</dbReference>
<name>H3AMQ3_LATCH</name>
<dbReference type="Pfam" id="PF01424">
    <property type="entry name" value="R3H"/>
    <property type="match status" value="1"/>
</dbReference>
<dbReference type="CDD" id="cd00048">
    <property type="entry name" value="DSRM_SF"/>
    <property type="match status" value="1"/>
</dbReference>
<dbReference type="InterPro" id="IPR021859">
    <property type="entry name" value="XTBD"/>
</dbReference>
<dbReference type="EMBL" id="AFYH01145289">
    <property type="status" value="NOT_ANNOTATED_CDS"/>
    <property type="molecule type" value="Genomic_DNA"/>
</dbReference>
<dbReference type="HOGENOM" id="CLU_025268_0_0_1"/>
<sequence>MAADGLWLFPKEKREAAQWLEQFRQYNESEKQWDARKQFLLRHVRDYPGEKLDQLLSLSMVWANHVFMGCRYGTELMQKILAMADGIDLGQMPSYELVLDAKVQKRPCSSDNGKEAPKKQATSMFHVRPRFEPVHFVASSKTEDENVGTGKSNNSLNNEYSKYFTEGSSPQGLHEQLTSSPFQSTKPFSLDSSFPSTSTYQVESKTQFGGFMAKLSQNYTTKLQAHYSTQANNYQANKPGLKSGTVLQRQWDSGFPGSNSKTSVGFSKNNYLGSTEFAIDGKQMLINKLVTSVAKTLADPEVGGFSDKMQFTYILTRCIQACKTNPEYIYVPLKEISPLDLPKNKKLPTDGYACELRYQSVYLATGYSGSKNGARDRATEQALKLLLKPCEVRVVSRKLKHSYINDLVASQRGVPVRDFPPILRHTDDNKGSDFSHPNDPYRKKQWTEFVIIENARDAIGILNNSASVNKMAVDYKYDQMPNLAWRCTVYLQDHRLAEGYGNKKSCKHAAAEEALRVLRRTQPVQSPSHQLQNGTSQVVGNTVKNPNRKRNLNEIVVLENASNAVSVLNDTAQFNKMAIEYTYDFLPNQKWRCRVFLEGQFIAEAVGSKKTVKHTAAEATLAILKKSNLIVKSNLRRGCSEEAISRNQILGRSSSLSFKQQIKEDNIGNQLLRKMGWTGGGLGKEGEGIAEPISVKEQYTREGLGLDLERGGTRLGKRDIDEVIRNYACSNRQDELTFSKELTNEERKQIHQIAQKYGLKSKSYGKAMERFLVVSRKVRKEDLIDQLKQEFFVKSWFCLILQKL</sequence>
<dbReference type="Proteomes" id="UP000008672">
    <property type="component" value="Unassembled WGS sequence"/>
</dbReference>
<feature type="compositionally biased region" description="Polar residues" evidence="4">
    <location>
        <begin position="149"/>
        <end position="160"/>
    </location>
</feature>
<dbReference type="InterPro" id="IPR036867">
    <property type="entry name" value="R3H_dom_sf"/>
</dbReference>
<gene>
    <name evidence="8" type="primary">NKRF</name>
</gene>
<dbReference type="Pfam" id="PF01585">
    <property type="entry name" value="G-patch"/>
    <property type="match status" value="1"/>
</dbReference>
<dbReference type="FunFam" id="3.30.1370.50:FF:000004">
    <property type="entry name" value="NFKB repressing factor"/>
    <property type="match status" value="1"/>
</dbReference>
<dbReference type="OMA" id="KHWSEFV"/>
<organism evidence="8 9">
    <name type="scientific">Latimeria chalumnae</name>
    <name type="common">Coelacanth</name>
    <dbReference type="NCBI Taxonomy" id="7897"/>
    <lineage>
        <taxon>Eukaryota</taxon>
        <taxon>Metazoa</taxon>
        <taxon>Chordata</taxon>
        <taxon>Craniata</taxon>
        <taxon>Vertebrata</taxon>
        <taxon>Euteleostomi</taxon>
        <taxon>Coelacanthiformes</taxon>
        <taxon>Coelacanthidae</taxon>
        <taxon>Latimeria</taxon>
    </lineage>
</organism>
<dbReference type="Pfam" id="PF00035">
    <property type="entry name" value="dsrm"/>
    <property type="match status" value="1"/>
</dbReference>
<dbReference type="SMART" id="SM00393">
    <property type="entry name" value="R3H"/>
    <property type="match status" value="1"/>
</dbReference>
<dbReference type="FunCoup" id="H3AMQ3">
    <property type="interactions" value="2170"/>
</dbReference>
<dbReference type="Bgee" id="ENSLACG00000009612">
    <property type="expression patterns" value="Expressed in post-anal tail muscle and 6 other cell types or tissues"/>
</dbReference>
<dbReference type="PANTHER" id="PTHR16148:SF15">
    <property type="entry name" value="NF-KAPPA-B-REPRESSING FACTOR"/>
    <property type="match status" value="1"/>
</dbReference>